<protein>
    <submittedName>
        <fullName evidence="2">Anti-sigma-28 factor, FlgM family</fullName>
    </submittedName>
</protein>
<evidence type="ECO:0000313" key="3">
    <source>
        <dbReference type="Proteomes" id="UP000196365"/>
    </source>
</evidence>
<evidence type="ECO:0000313" key="2">
    <source>
        <dbReference type="EMBL" id="SJZ53388.1"/>
    </source>
</evidence>
<dbReference type="EMBL" id="FUWV01000004">
    <property type="protein sequence ID" value="SJZ53388.1"/>
    <property type="molecule type" value="Genomic_DNA"/>
</dbReference>
<organism evidence="2 3">
    <name type="scientific">Garciella nitratireducens DSM 15102</name>
    <dbReference type="NCBI Taxonomy" id="1121911"/>
    <lineage>
        <taxon>Bacteria</taxon>
        <taxon>Bacillati</taxon>
        <taxon>Bacillota</taxon>
        <taxon>Clostridia</taxon>
        <taxon>Eubacteriales</taxon>
        <taxon>Eubacteriaceae</taxon>
        <taxon>Garciella</taxon>
    </lineage>
</organism>
<evidence type="ECO:0000259" key="1">
    <source>
        <dbReference type="Pfam" id="PF04316"/>
    </source>
</evidence>
<dbReference type="Pfam" id="PF04316">
    <property type="entry name" value="FlgM"/>
    <property type="match status" value="1"/>
</dbReference>
<dbReference type="RefSeq" id="WP_087678405.1">
    <property type="nucleotide sequence ID" value="NZ_FUWV01000004.1"/>
</dbReference>
<keyword evidence="3" id="KW-1185">Reference proteome</keyword>
<dbReference type="OrthoDB" id="2329379at2"/>
<proteinExistence type="predicted"/>
<dbReference type="SUPFAM" id="SSF101498">
    <property type="entry name" value="Anti-sigma factor FlgM"/>
    <property type="match status" value="1"/>
</dbReference>
<dbReference type="Proteomes" id="UP000196365">
    <property type="component" value="Unassembled WGS sequence"/>
</dbReference>
<feature type="domain" description="Anti-sigma-28 factor FlgM C-terminal" evidence="1">
    <location>
        <begin position="37"/>
        <end position="91"/>
    </location>
</feature>
<dbReference type="AlphaFoldDB" id="A0A1T4LFP1"/>
<gene>
    <name evidence="2" type="ORF">SAMN02745973_00931</name>
</gene>
<accession>A0A1T4LFP1</accession>
<name>A0A1T4LFP1_9FIRM</name>
<reference evidence="2 3" key="1">
    <citation type="submission" date="2017-02" db="EMBL/GenBank/DDBJ databases">
        <authorList>
            <person name="Peterson S.W."/>
        </authorList>
    </citation>
    <scope>NUCLEOTIDE SEQUENCE [LARGE SCALE GENOMIC DNA]</scope>
    <source>
        <strain evidence="2 3">DSM 15102</strain>
    </source>
</reference>
<dbReference type="InterPro" id="IPR035890">
    <property type="entry name" value="Anti-sigma-28_factor_FlgM_sf"/>
</dbReference>
<sequence length="102" mass="12176">MKINGNNRFPYSNQIYQKNSKNIIDKKQKPEILESKDRIELSKIGQEVKKYLDKIEDIDRREQEKITYIKQAIQNKTYQVSSKEIAESMLDKINQQKGRLEE</sequence>
<dbReference type="InterPro" id="IPR031316">
    <property type="entry name" value="FlgM_C"/>
</dbReference>